<sequence>LDEATGSWGQMGTEIACKAHLSGGRLVVNKKTWFAHMFRTQGGTFGFPYEIHGSDQEKARKYSRGVWFGNKWPKAIHNLQWLIDKFAPVPDWPTNTAIRVKKGIVYYTHNELRLKIAHAVQKRLRKIGHKLEIPIVSVSLKPMPHFGEKNVHLKLKRGILTMFRQILAGLEASDAEIIFFAEHDVLYHTSHFDFIPPRRDVFYYNTNVWKLRATDGHAVKVDDCRQTSGLCAYRSLLIEHYRERVKQVEENGFSRKMGFEPGTHGRKERIDDYESETWVSEYPNLDIRHGNNLTHSRWKREEFRNQKYTKGWMETDDEIEGWGKTEDILRFFV</sequence>
<comment type="caution">
    <text evidence="1">The sequence shown here is derived from an EMBL/GenBank/DDBJ whole genome shotgun (WGS) entry which is preliminary data.</text>
</comment>
<evidence type="ECO:0000313" key="1">
    <source>
        <dbReference type="EMBL" id="KKL47844.1"/>
    </source>
</evidence>
<dbReference type="EMBL" id="LAZR01033524">
    <property type="protein sequence ID" value="KKL47844.1"/>
    <property type="molecule type" value="Genomic_DNA"/>
</dbReference>
<organism evidence="1">
    <name type="scientific">marine sediment metagenome</name>
    <dbReference type="NCBI Taxonomy" id="412755"/>
    <lineage>
        <taxon>unclassified sequences</taxon>
        <taxon>metagenomes</taxon>
        <taxon>ecological metagenomes</taxon>
    </lineage>
</organism>
<accession>A0A0F9CFG5</accession>
<feature type="non-terminal residue" evidence="1">
    <location>
        <position position="1"/>
    </location>
</feature>
<gene>
    <name evidence="1" type="ORF">LCGC14_2331500</name>
</gene>
<reference evidence="1" key="1">
    <citation type="journal article" date="2015" name="Nature">
        <title>Complex archaea that bridge the gap between prokaryotes and eukaryotes.</title>
        <authorList>
            <person name="Spang A."/>
            <person name="Saw J.H."/>
            <person name="Jorgensen S.L."/>
            <person name="Zaremba-Niedzwiedzka K."/>
            <person name="Martijn J."/>
            <person name="Lind A.E."/>
            <person name="van Eijk R."/>
            <person name="Schleper C."/>
            <person name="Guy L."/>
            <person name="Ettema T.J."/>
        </authorList>
    </citation>
    <scope>NUCLEOTIDE SEQUENCE</scope>
</reference>
<protein>
    <submittedName>
        <fullName evidence="1">Uncharacterized protein</fullName>
    </submittedName>
</protein>
<name>A0A0F9CFG5_9ZZZZ</name>
<proteinExistence type="predicted"/>
<dbReference type="AlphaFoldDB" id="A0A0F9CFG5"/>